<evidence type="ECO:0000313" key="2">
    <source>
        <dbReference type="EMBL" id="MTV40208.1"/>
    </source>
</evidence>
<dbReference type="PANTHER" id="PTHR35586:SF1">
    <property type="entry name" value="SLL1691 PROTEIN"/>
    <property type="match status" value="1"/>
</dbReference>
<accession>A0A6L6PM76</accession>
<keyword evidence="3" id="KW-1185">Reference proteome</keyword>
<dbReference type="OrthoDB" id="8781789at2"/>
<proteinExistence type="predicted"/>
<comment type="caution">
    <text evidence="2">The sequence shown here is derived from an EMBL/GenBank/DDBJ whole genome shotgun (WGS) entry which is preliminary data.</text>
</comment>
<dbReference type="PANTHER" id="PTHR35586">
    <property type="entry name" value="SLL1691 PROTEIN"/>
    <property type="match status" value="1"/>
</dbReference>
<protein>
    <submittedName>
        <fullName evidence="2">DUF4351 domain-containing protein</fullName>
    </submittedName>
</protein>
<dbReference type="InterPro" id="IPR025587">
    <property type="entry name" value="DUF4351"/>
</dbReference>
<name>A0A6L6PM76_9BURK</name>
<dbReference type="AlphaFoldDB" id="A0A6L6PM76"/>
<gene>
    <name evidence="2" type="ORF">GM676_21830</name>
</gene>
<evidence type="ECO:0000259" key="1">
    <source>
        <dbReference type="Pfam" id="PF14261"/>
    </source>
</evidence>
<organism evidence="2 3">
    <name type="scientific">Duganella radicis</name>
    <dbReference type="NCBI Taxonomy" id="551988"/>
    <lineage>
        <taxon>Bacteria</taxon>
        <taxon>Pseudomonadati</taxon>
        <taxon>Pseudomonadota</taxon>
        <taxon>Betaproteobacteria</taxon>
        <taxon>Burkholderiales</taxon>
        <taxon>Oxalobacteraceae</taxon>
        <taxon>Telluria group</taxon>
        <taxon>Duganella</taxon>
    </lineage>
</organism>
<dbReference type="Proteomes" id="UP000475582">
    <property type="component" value="Unassembled WGS sequence"/>
</dbReference>
<sequence length="324" mass="37578">MQTGPMPNTVPSARYDLPWKAVLKHALRAFLDFYFPDFSARIDWRQRPRFRDKEFARSGFSGAPNVMVADILAEVRMRDGRQGLVHIEIQTQRDATMAKRMHDYNYRISETYDLPLASLVLLADEYPRWRPASFDQQFEGTATAFSFGSAKLLDYVTDIEALEASSNPVAWLTLAHWRSQQAHHDPKKLYAAKLHLTALLFRHGWNKKRILVLFDAINWMMTLPEPYQRRYWQAARKLGKEHEMKLLNPLEQMFFDDGIKKGLEQGLEQGRREGAVVLLERLLVKRFGPLSQTTRKKLATASLAQLEAWSDALDEAQSLKQIWE</sequence>
<reference evidence="2 3" key="1">
    <citation type="submission" date="2019-11" db="EMBL/GenBank/DDBJ databases">
        <title>Type strains purchased from KCTC, JCM and DSMZ.</title>
        <authorList>
            <person name="Lu H."/>
        </authorList>
    </citation>
    <scope>NUCLEOTIDE SEQUENCE [LARGE SCALE GENOMIC DNA]</scope>
    <source>
        <strain evidence="2 3">KCTC 22382</strain>
    </source>
</reference>
<dbReference type="Pfam" id="PF14261">
    <property type="entry name" value="DUF4351"/>
    <property type="match status" value="1"/>
</dbReference>
<dbReference type="EMBL" id="WNKY01000030">
    <property type="protein sequence ID" value="MTV40208.1"/>
    <property type="molecule type" value="Genomic_DNA"/>
</dbReference>
<feature type="domain" description="DUF4351" evidence="1">
    <location>
        <begin position="268"/>
        <end position="317"/>
    </location>
</feature>
<evidence type="ECO:0000313" key="3">
    <source>
        <dbReference type="Proteomes" id="UP000475582"/>
    </source>
</evidence>